<gene>
    <name evidence="4" type="ORF">CJ205_01630</name>
</gene>
<evidence type="ECO:0000259" key="3">
    <source>
        <dbReference type="Pfam" id="PF07563"/>
    </source>
</evidence>
<evidence type="ECO:0000313" key="4">
    <source>
        <dbReference type="EMBL" id="PMC59032.1"/>
    </source>
</evidence>
<feature type="domain" description="DUF1541" evidence="3">
    <location>
        <begin position="153"/>
        <end position="202"/>
    </location>
</feature>
<dbReference type="OrthoDB" id="1701949at2"/>
<dbReference type="Proteomes" id="UP000235682">
    <property type="component" value="Unassembled WGS sequence"/>
</dbReference>
<dbReference type="STRING" id="84521.SAMN04487994_10592"/>
<evidence type="ECO:0000256" key="1">
    <source>
        <dbReference type="SAM" id="MobiDB-lite"/>
    </source>
</evidence>
<dbReference type="InterPro" id="IPR011438">
    <property type="entry name" value="DUF1541"/>
</dbReference>
<evidence type="ECO:0000256" key="2">
    <source>
        <dbReference type="SAM" id="SignalP"/>
    </source>
</evidence>
<feature type="signal peptide" evidence="2">
    <location>
        <begin position="1"/>
        <end position="26"/>
    </location>
</feature>
<sequence length="209" mass="22597">MTMKKLLTLISLSSASLLLVACGNNATNETESIETESSIAQSSEMVSSSEVATRSVEESESTEEMDMHMEHSGEVPADMVIAENPEFNVGDEVTILADHMPGMEGAQGEVTGAYETLIYAVTYTDTNTGELVKNHKWVVREEVDNPAYGLEAGDEVGLLADHMPGMKGAKATIDEVIDGVVYTVTYTDTNTGELVEDHMWVIGDELQAR</sequence>
<protein>
    <submittedName>
        <fullName evidence="4">DUF1541 domain-containing protein</fullName>
    </submittedName>
</protein>
<organism evidence="4 5">
    <name type="scientific">Dolosicoccus paucivorans</name>
    <dbReference type="NCBI Taxonomy" id="84521"/>
    <lineage>
        <taxon>Bacteria</taxon>
        <taxon>Bacillati</taxon>
        <taxon>Bacillota</taxon>
        <taxon>Bacilli</taxon>
        <taxon>Lactobacillales</taxon>
        <taxon>Aerococcaceae</taxon>
        <taxon>Dolosicoccus</taxon>
    </lineage>
</organism>
<dbReference type="Pfam" id="PF07563">
    <property type="entry name" value="DUF1541"/>
    <property type="match status" value="2"/>
</dbReference>
<evidence type="ECO:0000313" key="5">
    <source>
        <dbReference type="Proteomes" id="UP000235682"/>
    </source>
</evidence>
<dbReference type="CDD" id="cd04508">
    <property type="entry name" value="Tudor_SF"/>
    <property type="match status" value="1"/>
</dbReference>
<feature type="region of interest" description="Disordered" evidence="1">
    <location>
        <begin position="28"/>
        <end position="64"/>
    </location>
</feature>
<feature type="chain" id="PRO_5014982933" evidence="2">
    <location>
        <begin position="27"/>
        <end position="209"/>
    </location>
</feature>
<feature type="compositionally biased region" description="Low complexity" evidence="1">
    <location>
        <begin position="28"/>
        <end position="54"/>
    </location>
</feature>
<name>A0A2N6SPN9_9LACT</name>
<keyword evidence="2" id="KW-0732">Signal</keyword>
<keyword evidence="5" id="KW-1185">Reference proteome</keyword>
<feature type="domain" description="DUF1541" evidence="3">
    <location>
        <begin position="89"/>
        <end position="139"/>
    </location>
</feature>
<dbReference type="EMBL" id="PNHE01000003">
    <property type="protein sequence ID" value="PMC59032.1"/>
    <property type="molecule type" value="Genomic_DNA"/>
</dbReference>
<proteinExistence type="predicted"/>
<reference evidence="4 5" key="1">
    <citation type="submission" date="2017-09" db="EMBL/GenBank/DDBJ databases">
        <title>Bacterial strain isolated from the female urinary microbiota.</title>
        <authorList>
            <person name="Thomas-White K."/>
            <person name="Kumar N."/>
            <person name="Forster S."/>
            <person name="Putonti C."/>
            <person name="Lawley T."/>
            <person name="Wolfe A.J."/>
        </authorList>
    </citation>
    <scope>NUCLEOTIDE SEQUENCE [LARGE SCALE GENOMIC DNA]</scope>
    <source>
        <strain evidence="4 5">UMB0852</strain>
    </source>
</reference>
<comment type="caution">
    <text evidence="4">The sequence shown here is derived from an EMBL/GenBank/DDBJ whole genome shotgun (WGS) entry which is preliminary data.</text>
</comment>
<accession>A0A2N6SPN9</accession>
<dbReference type="AlphaFoldDB" id="A0A2N6SPN9"/>
<dbReference type="Gene3D" id="2.30.30.1210">
    <property type="entry name" value="Domain of unknown function DUF1541"/>
    <property type="match status" value="1"/>
</dbReference>
<dbReference type="PROSITE" id="PS51257">
    <property type="entry name" value="PROKAR_LIPOPROTEIN"/>
    <property type="match status" value="1"/>
</dbReference>